<proteinExistence type="predicted"/>
<accession>A0A8H3J4W7</accession>
<feature type="compositionally biased region" description="Polar residues" evidence="1">
    <location>
        <begin position="324"/>
        <end position="336"/>
    </location>
</feature>
<evidence type="ECO:0000256" key="1">
    <source>
        <dbReference type="SAM" id="MobiDB-lite"/>
    </source>
</evidence>
<feature type="region of interest" description="Disordered" evidence="1">
    <location>
        <begin position="529"/>
        <end position="629"/>
    </location>
</feature>
<feature type="compositionally biased region" description="Polar residues" evidence="1">
    <location>
        <begin position="495"/>
        <end position="505"/>
    </location>
</feature>
<feature type="compositionally biased region" description="Basic and acidic residues" evidence="1">
    <location>
        <begin position="180"/>
        <end position="228"/>
    </location>
</feature>
<dbReference type="EMBL" id="CAJPDR010000608">
    <property type="protein sequence ID" value="CAF9940568.1"/>
    <property type="molecule type" value="Genomic_DNA"/>
</dbReference>
<feature type="compositionally biased region" description="Polar residues" evidence="1">
    <location>
        <begin position="170"/>
        <end position="179"/>
    </location>
</feature>
<feature type="compositionally biased region" description="Basic and acidic residues" evidence="1">
    <location>
        <begin position="577"/>
        <end position="593"/>
    </location>
</feature>
<feature type="region of interest" description="Disordered" evidence="1">
    <location>
        <begin position="412"/>
        <end position="508"/>
    </location>
</feature>
<comment type="caution">
    <text evidence="2">The sequence shown here is derived from an EMBL/GenBank/DDBJ whole genome shotgun (WGS) entry which is preliminary data.</text>
</comment>
<dbReference type="Pfam" id="PF20566">
    <property type="entry name" value="Eap1"/>
    <property type="match status" value="1"/>
</dbReference>
<evidence type="ECO:0000313" key="2">
    <source>
        <dbReference type="EMBL" id="CAF9940568.1"/>
    </source>
</evidence>
<feature type="region of interest" description="Disordered" evidence="1">
    <location>
        <begin position="18"/>
        <end position="357"/>
    </location>
</feature>
<dbReference type="InterPro" id="IPR046784">
    <property type="entry name" value="Eap1"/>
</dbReference>
<reference evidence="2" key="1">
    <citation type="submission" date="2021-03" db="EMBL/GenBank/DDBJ databases">
        <authorList>
            <person name="Tagirdzhanova G."/>
        </authorList>
    </citation>
    <scope>NUCLEOTIDE SEQUENCE</scope>
</reference>
<feature type="region of interest" description="Disordered" evidence="1">
    <location>
        <begin position="641"/>
        <end position="731"/>
    </location>
</feature>
<feature type="compositionally biased region" description="Basic and acidic residues" evidence="1">
    <location>
        <begin position="120"/>
        <end position="154"/>
    </location>
</feature>
<evidence type="ECO:0000313" key="3">
    <source>
        <dbReference type="Proteomes" id="UP000664203"/>
    </source>
</evidence>
<sequence>MARSYTLDQLLKLRESPLVRKPSGLPPVEEWMGSIPEPRQAQNQNQNQNLRRLANKGTNEDGFLNDGSTNRRSLFEARARSTTVPEDIVLGPPKTAFASASGARSNNKISSTPQRSSFTNHDDPAVKDDRTAFRDKFPKDGQRIERDGERRDSKSGATQNRRSVKDDSDLWSNVRQQRNLGHDDHERTHQKNGDREYDRDREAGREHRAQRGFENHRRDVDADADGGHALRRIGPARGRNEPSWNREEGHNEDAGAEVPENAKPRDWRDKERRGARGSERDWNRAGKVELDPEWMDEPEPEIKEQKRTQEDFERWKERMKASNGAAQDTPSLPTEQRLTHDRTVSSGGAGAAKAKVETPLIVDPSFDGFFGLWDNPRKGEEFLGNSAGNGVKPNVANTAAKVSKPSKFTGFFAPKADPEAPKEQPSLPLFAPFKNSSHEDKEGFQRILKLLDQQQTQGGNAETPPRVQGQRDVPASPPVQSRGAGERSDLYSLLGTRSSQENTVPPTRDGEFLLRLMQQPQQNRQDINQVNIGGRRPAQDTAPGLSPFSNLMLSSHETPQQTPSNSFPPGFFNADEMQPRDKLNPTSGAERRGHPPGIYDQRPSPAGAPQQSGFPAGLQRPPGLEQLPPGYAQHLLSQRQNMVPPPGFQAPARGQNALPPGLIPGNPNDRLQYGMPSNNRGMHPPGFMGMSAPPPGFPLPLNQESMPFAGFGDTAGFGQGGQGFMPGQPRR</sequence>
<feature type="compositionally biased region" description="Basic and acidic residues" evidence="1">
    <location>
        <begin position="260"/>
        <end position="290"/>
    </location>
</feature>
<dbReference type="OrthoDB" id="2504266at2759"/>
<gene>
    <name evidence="2" type="ORF">ALECFALPRED_008716</name>
</gene>
<keyword evidence="3" id="KW-1185">Reference proteome</keyword>
<feature type="compositionally biased region" description="Basic and acidic residues" evidence="1">
    <location>
        <begin position="238"/>
        <end position="253"/>
    </location>
</feature>
<dbReference type="AlphaFoldDB" id="A0A8H3J4W7"/>
<dbReference type="Proteomes" id="UP000664203">
    <property type="component" value="Unassembled WGS sequence"/>
</dbReference>
<feature type="compositionally biased region" description="Polar residues" evidence="1">
    <location>
        <begin position="547"/>
        <end position="567"/>
    </location>
</feature>
<feature type="compositionally biased region" description="Basic and acidic residues" evidence="1">
    <location>
        <begin position="300"/>
        <end position="320"/>
    </location>
</feature>
<feature type="compositionally biased region" description="Low complexity" evidence="1">
    <location>
        <begin position="39"/>
        <end position="52"/>
    </location>
</feature>
<organism evidence="2 3">
    <name type="scientific">Alectoria fallacina</name>
    <dbReference type="NCBI Taxonomy" id="1903189"/>
    <lineage>
        <taxon>Eukaryota</taxon>
        <taxon>Fungi</taxon>
        <taxon>Dikarya</taxon>
        <taxon>Ascomycota</taxon>
        <taxon>Pezizomycotina</taxon>
        <taxon>Lecanoromycetes</taxon>
        <taxon>OSLEUM clade</taxon>
        <taxon>Lecanoromycetidae</taxon>
        <taxon>Lecanorales</taxon>
        <taxon>Lecanorineae</taxon>
        <taxon>Parmeliaceae</taxon>
        <taxon>Alectoria</taxon>
    </lineage>
</organism>
<feature type="compositionally biased region" description="Polar residues" evidence="1">
    <location>
        <begin position="102"/>
        <end position="119"/>
    </location>
</feature>
<protein>
    <submittedName>
        <fullName evidence="2">Uncharacterized protein</fullName>
    </submittedName>
</protein>
<name>A0A8H3J4W7_9LECA</name>
<feature type="compositionally biased region" description="Gly residues" evidence="1">
    <location>
        <begin position="713"/>
        <end position="724"/>
    </location>
</feature>